<sequence length="1265" mass="133790">MNLERLLIVSIAAAGVAGLVALTTDVGANATRQGDGTLAQEPMHLGATVSPNFIMAIDDSGSMTFQTMFPGADGEGCWSTTDKSFFSGTALRTSGSCDYLYVLPGARINNYYGIPPFDKYGFARSPDYNPTYYSPDTTYEPWVKSDLTSYGNASLTDTRLDPRQTATVNLFASYFGKNTNDDFRIQTGMVIPSGTKYARVQAVCVEWNKKGECTKTQNQYVEYTAGSDLTWSANAEDIAIEHTPAVFYLKQNRTINGYSTAVEVTNACGTNCSLYKYTPTSDEAKQNFANWFSYYGNRNRAMVAGLTRSLKDTEKLRVGYFTINSGLKDGAYNNYPALTMRDMDVTADKSALLTSVLQLSANGSTPNRFAVEHIGKQFNTNTSIIQNACQKNAGMLFTDGYSNQGGPTGYGNADGSLGVPFADSYDDTLADIAAYYYNTTLRGNAFTTGKVPTANPQICESGTAAQKKALDCNTNLHMNFYGITLGARGKQFGVNWGVRTDGRTDGALATQQAMASATSPTWETRTNDNPNTVDEIWHATMNARGGYINAQTPADITNAMRSVLASVGVGGGVSGSLAITGTRLGDNSLSVTPRFNRNGVDWYGDIVAAKPVQRRGADNKTTITYTTSWTASAKLPAAADRKLFYATTTDDSTPAVADFVAAGPSTLAALCANYASGTCSPMAGADVNALGVTAAEATAYLAGNRTLEGTKLRTRTHPLGDIINSTPVVTAPTDDYGYALLRKADGTFAYDPYDYNGYMDAKKNRKRMVYVGANDGMLHAFRGDTGVESFGYIPATAVGYMGNLLFPASPSFQHRYYVDGPVVASDALFGTTWKSVLVGTSGAGGRSVFGLDVSSAGSGGFTAEDVLWEVNDKIPGAVGDRVGYVLAKPVIVPVRSSTGRPVWKAIFGAGAGNKLNSVAATQGTVTLFVVDMATGAVDYIDAKEDNGPVAPNGLGNIVAIDRYQYDSTAHRYALGSDGMVDTVYGGDLQGNVWKFDLLATGSNRVALGGKPLFTAKDGTGDTAKRQPITGGLEAAVGARNGVMVLFGTGSFSRDGDKSNNDTQTMYGVLDMPGESVTLPLTRSNLVAQTMSNSGVISSNSVDYFTKRGWYLDLGVTGSSGFVKGGERMVGYPRIDDAGTIYFTTYAPTSGDACSGGGSNYFYGLKVNSGQGALGVVMIGSLDGDSPAENTGRLGPLAGDGSAPVTEVGINTTGKQAGLEGNPSDADLAADAGLPDQICTTILSVSGAPLMYRARPCGRQSWRQIR</sequence>
<organism evidence="4 5">
    <name type="scientific">Lysobacter soli</name>
    <dbReference type="NCBI Taxonomy" id="453783"/>
    <lineage>
        <taxon>Bacteria</taxon>
        <taxon>Pseudomonadati</taxon>
        <taxon>Pseudomonadota</taxon>
        <taxon>Gammaproteobacteria</taxon>
        <taxon>Lysobacterales</taxon>
        <taxon>Lysobacteraceae</taxon>
        <taxon>Lysobacter</taxon>
    </lineage>
</organism>
<evidence type="ECO:0000313" key="4">
    <source>
        <dbReference type="EMBL" id="RDY67067.1"/>
    </source>
</evidence>
<dbReference type="RefSeq" id="WP_115842438.1">
    <property type="nucleotide sequence ID" value="NZ_CP183976.1"/>
</dbReference>
<keyword evidence="5" id="KW-1185">Reference proteome</keyword>
<accession>A0A3D8VCC4</accession>
<comment type="caution">
    <text evidence="4">The sequence shown here is derived from an EMBL/GenBank/DDBJ whole genome shotgun (WGS) entry which is preliminary data.</text>
</comment>
<dbReference type="InterPro" id="IPR008707">
    <property type="entry name" value="B-propeller_PilY1"/>
</dbReference>
<feature type="domain" description="PilY1 beta-propeller" evidence="3">
    <location>
        <begin position="719"/>
        <end position="1091"/>
    </location>
</feature>
<dbReference type="GO" id="GO:0046872">
    <property type="term" value="F:metal ion binding"/>
    <property type="evidence" value="ECO:0007669"/>
    <property type="project" value="UniProtKB-KW"/>
</dbReference>
<protein>
    <submittedName>
        <fullName evidence="4">Pilus assembly protein</fullName>
    </submittedName>
</protein>
<dbReference type="Proteomes" id="UP000256829">
    <property type="component" value="Unassembled WGS sequence"/>
</dbReference>
<dbReference type="Pfam" id="PF05567">
    <property type="entry name" value="T4P_PilY1"/>
    <property type="match status" value="1"/>
</dbReference>
<reference evidence="4 5" key="1">
    <citation type="submission" date="2018-08" db="EMBL/GenBank/DDBJ databases">
        <title>Lysobacter soli KCTC 22011, whole genome shotgun sequence.</title>
        <authorList>
            <person name="Zhang X."/>
            <person name="Feng G."/>
            <person name="Zhu H."/>
        </authorList>
    </citation>
    <scope>NUCLEOTIDE SEQUENCE [LARGE SCALE GENOMIC DNA]</scope>
    <source>
        <strain evidence="4 5">KCTC 22011</strain>
    </source>
</reference>
<proteinExistence type="predicted"/>
<keyword evidence="1" id="KW-0479">Metal-binding</keyword>
<dbReference type="EMBL" id="QTJR01000006">
    <property type="protein sequence ID" value="RDY67067.1"/>
    <property type="molecule type" value="Genomic_DNA"/>
</dbReference>
<keyword evidence="2" id="KW-0106">Calcium</keyword>
<name>A0A3D8VCC4_9GAMM</name>
<dbReference type="AlphaFoldDB" id="A0A3D8VCC4"/>
<evidence type="ECO:0000256" key="2">
    <source>
        <dbReference type="ARBA" id="ARBA00022837"/>
    </source>
</evidence>
<gene>
    <name evidence="4" type="ORF">DX912_10360</name>
</gene>
<evidence type="ECO:0000256" key="1">
    <source>
        <dbReference type="ARBA" id="ARBA00022723"/>
    </source>
</evidence>
<evidence type="ECO:0000313" key="5">
    <source>
        <dbReference type="Proteomes" id="UP000256829"/>
    </source>
</evidence>
<evidence type="ECO:0000259" key="3">
    <source>
        <dbReference type="Pfam" id="PF05567"/>
    </source>
</evidence>